<dbReference type="Pfam" id="PF04749">
    <property type="entry name" value="PLAC8"/>
    <property type="match status" value="1"/>
</dbReference>
<keyword evidence="2" id="KW-0472">Membrane</keyword>
<keyword evidence="2" id="KW-1133">Transmembrane helix</keyword>
<organism evidence="3 4">
    <name type="scientific">Colletotrichum paranaense</name>
    <dbReference type="NCBI Taxonomy" id="1914294"/>
    <lineage>
        <taxon>Eukaryota</taxon>
        <taxon>Fungi</taxon>
        <taxon>Dikarya</taxon>
        <taxon>Ascomycota</taxon>
        <taxon>Pezizomycotina</taxon>
        <taxon>Sordariomycetes</taxon>
        <taxon>Hypocreomycetidae</taxon>
        <taxon>Glomerellales</taxon>
        <taxon>Glomerellaceae</taxon>
        <taxon>Colletotrichum</taxon>
        <taxon>Colletotrichum acutatum species complex</taxon>
    </lineage>
</organism>
<feature type="transmembrane region" description="Helical" evidence="2">
    <location>
        <begin position="112"/>
        <end position="134"/>
    </location>
</feature>
<accession>A0ABQ9T6C0</accession>
<sequence>MDYSQQPKAEYQQPQMQPQMQPQQQQQQYYEQQQPQQQQLQHQHQHQPHPQHQQTMQQEYVQGANVQTQEWQSSLMDCGPCDTCIVGTCLPCLLLGKTSERMRDPTMQTYEAINTDCLLMCGITWFTGCGWIYAMMKRGEIRERFGIKGSGGSDCCVSYWCGCCALIQQDKEVQARLSTGPIVQGYQPQKEGMHMPPQQA</sequence>
<reference evidence="3 4" key="1">
    <citation type="submission" date="2016-10" db="EMBL/GenBank/DDBJ databases">
        <title>The genome sequence of Colletotrichum fioriniae PJ7.</title>
        <authorList>
            <person name="Baroncelli R."/>
        </authorList>
    </citation>
    <scope>NUCLEOTIDE SEQUENCE [LARGE SCALE GENOMIC DNA]</scope>
    <source>
        <strain evidence="3 4">IMI 384185</strain>
    </source>
</reference>
<evidence type="ECO:0000256" key="1">
    <source>
        <dbReference type="SAM" id="MobiDB-lite"/>
    </source>
</evidence>
<feature type="region of interest" description="Disordered" evidence="1">
    <location>
        <begin position="1"/>
        <end position="57"/>
    </location>
</feature>
<evidence type="ECO:0000256" key="2">
    <source>
        <dbReference type="SAM" id="Phobius"/>
    </source>
</evidence>
<name>A0ABQ9T6C0_9PEZI</name>
<protein>
    <submittedName>
        <fullName evidence="3">PLAC8 family protein</fullName>
    </submittedName>
</protein>
<dbReference type="NCBIfam" id="TIGR01571">
    <property type="entry name" value="A_thal_Cys_rich"/>
    <property type="match status" value="1"/>
</dbReference>
<evidence type="ECO:0000313" key="4">
    <source>
        <dbReference type="Proteomes" id="UP001241169"/>
    </source>
</evidence>
<proteinExistence type="predicted"/>
<gene>
    <name evidence="3" type="ORF">CPAR01_00844</name>
</gene>
<keyword evidence="2" id="KW-0812">Transmembrane</keyword>
<feature type="compositionally biased region" description="Low complexity" evidence="1">
    <location>
        <begin position="11"/>
        <end position="42"/>
    </location>
</feature>
<evidence type="ECO:0000313" key="3">
    <source>
        <dbReference type="EMBL" id="KAK1546877.1"/>
    </source>
</evidence>
<keyword evidence="4" id="KW-1185">Reference proteome</keyword>
<comment type="caution">
    <text evidence="3">The sequence shown here is derived from an EMBL/GenBank/DDBJ whole genome shotgun (WGS) entry which is preliminary data.</text>
</comment>
<dbReference type="PANTHER" id="PTHR15907">
    <property type="entry name" value="DUF614 FAMILY PROTEIN-RELATED"/>
    <property type="match status" value="1"/>
</dbReference>
<dbReference type="InterPro" id="IPR006461">
    <property type="entry name" value="PLAC_motif_containing"/>
</dbReference>
<dbReference type="Proteomes" id="UP001241169">
    <property type="component" value="Unassembled WGS sequence"/>
</dbReference>
<dbReference type="RefSeq" id="XP_060355991.1">
    <property type="nucleotide sequence ID" value="XM_060485134.1"/>
</dbReference>
<dbReference type="EMBL" id="MOPA01000001">
    <property type="protein sequence ID" value="KAK1546877.1"/>
    <property type="molecule type" value="Genomic_DNA"/>
</dbReference>
<dbReference type="GeneID" id="85369033"/>